<evidence type="ECO:0000259" key="2">
    <source>
        <dbReference type="PROSITE" id="PS51462"/>
    </source>
</evidence>
<dbReference type="InterPro" id="IPR015797">
    <property type="entry name" value="NUDIX_hydrolase-like_dom_sf"/>
</dbReference>
<dbReference type="OrthoDB" id="9810648at2"/>
<dbReference type="EMBL" id="OMOD01000050">
    <property type="protein sequence ID" value="SPF35743.1"/>
    <property type="molecule type" value="Genomic_DNA"/>
</dbReference>
<evidence type="ECO:0000313" key="3">
    <source>
        <dbReference type="EMBL" id="SPF35743.1"/>
    </source>
</evidence>
<dbReference type="Pfam" id="PF00293">
    <property type="entry name" value="NUDIX"/>
    <property type="match status" value="1"/>
</dbReference>
<dbReference type="AlphaFoldDB" id="A0A2U3K7X6"/>
<protein>
    <submittedName>
        <fullName evidence="3">NUDIX hydrolase</fullName>
    </submittedName>
</protein>
<accession>A0A2U3K7X6</accession>
<keyword evidence="1 3" id="KW-0378">Hydrolase</keyword>
<dbReference type="GO" id="GO:0006167">
    <property type="term" value="P:AMP biosynthetic process"/>
    <property type="evidence" value="ECO:0007669"/>
    <property type="project" value="TreeGrafter"/>
</dbReference>
<dbReference type="GO" id="GO:0004081">
    <property type="term" value="F:bis(5'-nucleosyl)-tetraphosphatase (asymmetrical) activity"/>
    <property type="evidence" value="ECO:0007669"/>
    <property type="project" value="TreeGrafter"/>
</dbReference>
<organism evidence="3 4">
    <name type="scientific">Candidatus Sulfotelmatobacter kueseliae</name>
    <dbReference type="NCBI Taxonomy" id="2042962"/>
    <lineage>
        <taxon>Bacteria</taxon>
        <taxon>Pseudomonadati</taxon>
        <taxon>Acidobacteriota</taxon>
        <taxon>Terriglobia</taxon>
        <taxon>Terriglobales</taxon>
        <taxon>Candidatus Korobacteraceae</taxon>
        <taxon>Candidatus Sulfotelmatobacter</taxon>
    </lineage>
</organism>
<reference evidence="4" key="1">
    <citation type="submission" date="2018-02" db="EMBL/GenBank/DDBJ databases">
        <authorList>
            <person name="Hausmann B."/>
        </authorList>
    </citation>
    <scope>NUCLEOTIDE SEQUENCE [LARGE SCALE GENOMIC DNA]</scope>
    <source>
        <strain evidence="4">Peat soil MAG SbA1</strain>
    </source>
</reference>
<dbReference type="GO" id="GO:0006754">
    <property type="term" value="P:ATP biosynthetic process"/>
    <property type="evidence" value="ECO:0007669"/>
    <property type="project" value="TreeGrafter"/>
</dbReference>
<dbReference type="InterPro" id="IPR020084">
    <property type="entry name" value="NUDIX_hydrolase_CS"/>
</dbReference>
<dbReference type="SUPFAM" id="SSF55811">
    <property type="entry name" value="Nudix"/>
    <property type="match status" value="1"/>
</dbReference>
<dbReference type="PROSITE" id="PS51462">
    <property type="entry name" value="NUDIX"/>
    <property type="match status" value="1"/>
</dbReference>
<evidence type="ECO:0000256" key="1">
    <source>
        <dbReference type="ARBA" id="ARBA00022801"/>
    </source>
</evidence>
<proteinExistence type="predicted"/>
<dbReference type="PANTHER" id="PTHR21340">
    <property type="entry name" value="DIADENOSINE 5,5-P1,P4-TETRAPHOSPHATE PYROPHOSPHOHYDROLASE MUTT"/>
    <property type="match status" value="1"/>
</dbReference>
<feature type="domain" description="Nudix hydrolase" evidence="2">
    <location>
        <begin position="2"/>
        <end position="156"/>
    </location>
</feature>
<gene>
    <name evidence="3" type="ORF">SBA1_1430002</name>
</gene>
<name>A0A2U3K7X6_9BACT</name>
<dbReference type="Gene3D" id="3.90.79.10">
    <property type="entry name" value="Nucleoside Triphosphate Pyrophosphohydrolase"/>
    <property type="match status" value="1"/>
</dbReference>
<dbReference type="PROSITE" id="PS00893">
    <property type="entry name" value="NUDIX_BOX"/>
    <property type="match status" value="1"/>
</dbReference>
<dbReference type="PANTHER" id="PTHR21340:SF0">
    <property type="entry name" value="BIS(5'-NUCLEOSYL)-TETRAPHOSPHATASE [ASYMMETRICAL]"/>
    <property type="match status" value="1"/>
</dbReference>
<dbReference type="InterPro" id="IPR000086">
    <property type="entry name" value="NUDIX_hydrolase_dom"/>
</dbReference>
<sequence>MVREISAGGVVVRHKDGEWWMAAIELPTESSAAPNPGKRTSRTQGKATLCLPKGLVDPGEKALDAALREVREETGITAVPVTKLADIKYAYVRSWGDGERVFKIVSFYLLRYGSGRIDDISDEMRIEVARAKWLRLDQAPKLLAYRGEKQMARKALGYVEVHAELSGASR</sequence>
<evidence type="ECO:0000313" key="4">
    <source>
        <dbReference type="Proteomes" id="UP000238701"/>
    </source>
</evidence>
<dbReference type="Proteomes" id="UP000238701">
    <property type="component" value="Unassembled WGS sequence"/>
</dbReference>
<dbReference type="InterPro" id="IPR051325">
    <property type="entry name" value="Nudix_hydrolase_domain"/>
</dbReference>